<comment type="caution">
    <text evidence="5">The sequence shown here is derived from an EMBL/GenBank/DDBJ whole genome shotgun (WGS) entry which is preliminary data.</text>
</comment>
<dbReference type="PANTHER" id="PTHR10668">
    <property type="entry name" value="PHYTOENE DEHYDROGENASE"/>
    <property type="match status" value="1"/>
</dbReference>
<dbReference type="GO" id="GO:0005829">
    <property type="term" value="C:cytosol"/>
    <property type="evidence" value="ECO:0007669"/>
    <property type="project" value="TreeGrafter"/>
</dbReference>
<dbReference type="RefSeq" id="WP_212528081.1">
    <property type="nucleotide sequence ID" value="NZ_JAGSOG010000034.1"/>
</dbReference>
<sequence length="537" mass="58087">MAETATGRYTQAPAQTDVVVLGAGHNGLVTAAYLARFGLRVTVLERLDRVGGAAVSEQLFAGIEARLSCYSYLVSLIPYAVVRDLELDLELRSRPVASYTPVLRDGRADGLLVERKPGAATLDSFRRITGSDRDWRAWQHFYERIAKASRVIAPTLLEPLPGRGVLMKAIRESCGSNFWNEFMEEPIGGVVERTFADDDVRGIVLTDALIGTQSWAHDPSLRQNRCFLYHVMASQSGEWRVPIGGMGAVTGSLERAVIKSGAVIQTGATVTRVETDGRSARVGYRTAEGEQWIEARYVASNLAPSVLAELLDEPGPERPEGNQLKVNLVLTRLPALKSGIAPEQAFAGTFHVDESAEQLAAAYQASEAGRLPDPLPFEAYCHTLTDRTILSPDADRAGLHTITLFGLHTPARLFRQEGVKEQAVRLALDGLNRYLAEPIEQCLAVDAHGEPCIEALSPLDVEAQLAMPGGHIFHGDLDWPWAGGHHPTGSWGVETRFPNLVVCGSGAVRGGAVSGIPGRAAALCIAGRIQRSHGRER</sequence>
<comment type="function">
    <text evidence="1">Probable oxidoreductase that may play a role as regulator of mitochondrial function.</text>
</comment>
<protein>
    <recommendedName>
        <fullName evidence="3">Pyridine nucleotide-disulfide oxidoreductase domain-containing protein 2</fullName>
    </recommendedName>
</protein>
<accession>A0A941ER27</accession>
<evidence type="ECO:0000256" key="3">
    <source>
        <dbReference type="ARBA" id="ARBA00040298"/>
    </source>
</evidence>
<evidence type="ECO:0000256" key="1">
    <source>
        <dbReference type="ARBA" id="ARBA00037217"/>
    </source>
</evidence>
<dbReference type="Proteomes" id="UP000675781">
    <property type="component" value="Unassembled WGS sequence"/>
</dbReference>
<evidence type="ECO:0000256" key="2">
    <source>
        <dbReference type="ARBA" id="ARBA00038825"/>
    </source>
</evidence>
<comment type="subunit">
    <text evidence="2">Interacts with COX5B; this interaction may contribute to localize PYROXD2 to the inner face of the inner mitochondrial membrane.</text>
</comment>
<organism evidence="5 6">
    <name type="scientific">Actinospica durhamensis</name>
    <dbReference type="NCBI Taxonomy" id="1508375"/>
    <lineage>
        <taxon>Bacteria</taxon>
        <taxon>Bacillati</taxon>
        <taxon>Actinomycetota</taxon>
        <taxon>Actinomycetes</taxon>
        <taxon>Catenulisporales</taxon>
        <taxon>Actinospicaceae</taxon>
        <taxon>Actinospica</taxon>
    </lineage>
</organism>
<dbReference type="SUPFAM" id="SSF51905">
    <property type="entry name" value="FAD/NAD(P)-binding domain"/>
    <property type="match status" value="1"/>
</dbReference>
<dbReference type="GO" id="GO:0016491">
    <property type="term" value="F:oxidoreductase activity"/>
    <property type="evidence" value="ECO:0007669"/>
    <property type="project" value="InterPro"/>
</dbReference>
<dbReference type="InterPro" id="IPR036188">
    <property type="entry name" value="FAD/NAD-bd_sf"/>
</dbReference>
<dbReference type="AlphaFoldDB" id="A0A941ER27"/>
<gene>
    <name evidence="5" type="ORF">KDL01_09795</name>
</gene>
<reference evidence="5" key="1">
    <citation type="submission" date="2021-04" db="EMBL/GenBank/DDBJ databases">
        <title>Genome based classification of Actinospica acidithermotolerans sp. nov., an actinobacterium isolated from an Indonesian hot spring.</title>
        <authorList>
            <person name="Kusuma A.B."/>
            <person name="Putra K.E."/>
            <person name="Nafisah S."/>
            <person name="Loh J."/>
            <person name="Nouioui I."/>
            <person name="Goodfellow M."/>
        </authorList>
    </citation>
    <scope>NUCLEOTIDE SEQUENCE</scope>
    <source>
        <strain evidence="5">CSCA 57</strain>
    </source>
</reference>
<proteinExistence type="predicted"/>
<dbReference type="Gene3D" id="3.50.50.60">
    <property type="entry name" value="FAD/NAD(P)-binding domain"/>
    <property type="match status" value="2"/>
</dbReference>
<dbReference type="EMBL" id="JAGSOG010000034">
    <property type="protein sequence ID" value="MBR7833559.1"/>
    <property type="molecule type" value="Genomic_DNA"/>
</dbReference>
<feature type="domain" description="Amine oxidase" evidence="4">
    <location>
        <begin position="27"/>
        <end position="319"/>
    </location>
</feature>
<evidence type="ECO:0000313" key="5">
    <source>
        <dbReference type="EMBL" id="MBR7833559.1"/>
    </source>
</evidence>
<dbReference type="InterPro" id="IPR002937">
    <property type="entry name" value="Amino_oxidase"/>
</dbReference>
<name>A0A941ER27_9ACTN</name>
<keyword evidence="6" id="KW-1185">Reference proteome</keyword>
<dbReference type="PANTHER" id="PTHR10668:SF103">
    <property type="entry name" value="PYRIDINE NUCLEOTIDE-DISULFIDE OXIDOREDUCTASE DOMAIN-CONTAINING PROTEIN 2"/>
    <property type="match status" value="1"/>
</dbReference>
<dbReference type="Pfam" id="PF01593">
    <property type="entry name" value="Amino_oxidase"/>
    <property type="match status" value="1"/>
</dbReference>
<evidence type="ECO:0000313" key="6">
    <source>
        <dbReference type="Proteomes" id="UP000675781"/>
    </source>
</evidence>
<evidence type="ECO:0000259" key="4">
    <source>
        <dbReference type="Pfam" id="PF01593"/>
    </source>
</evidence>